<dbReference type="Gene3D" id="3.40.50.720">
    <property type="entry name" value="NAD(P)-binding Rossmann-like Domain"/>
    <property type="match status" value="1"/>
</dbReference>
<comment type="caution">
    <text evidence="4">The sequence shown here is derived from an EMBL/GenBank/DDBJ whole genome shotgun (WGS) entry which is preliminary data.</text>
</comment>
<dbReference type="CDD" id="cd05259">
    <property type="entry name" value="PCBER_SDR_a"/>
    <property type="match status" value="1"/>
</dbReference>
<dbReference type="InterPro" id="IPR036291">
    <property type="entry name" value="NAD(P)-bd_dom_sf"/>
</dbReference>
<evidence type="ECO:0000256" key="2">
    <source>
        <dbReference type="ARBA" id="ARBA00023002"/>
    </source>
</evidence>
<feature type="domain" description="NmrA-like" evidence="3">
    <location>
        <begin position="7"/>
        <end position="235"/>
    </location>
</feature>
<dbReference type="PANTHER" id="PTHR47706:SF9">
    <property type="entry name" value="NMRA-LIKE DOMAIN-CONTAINING PROTEIN-RELATED"/>
    <property type="match status" value="1"/>
</dbReference>
<reference evidence="4" key="1">
    <citation type="journal article" date="2021" name="Nat. Commun.">
        <title>Genetic determinants of endophytism in the Arabidopsis root mycobiome.</title>
        <authorList>
            <person name="Mesny F."/>
            <person name="Miyauchi S."/>
            <person name="Thiergart T."/>
            <person name="Pickel B."/>
            <person name="Atanasova L."/>
            <person name="Karlsson M."/>
            <person name="Huettel B."/>
            <person name="Barry K.W."/>
            <person name="Haridas S."/>
            <person name="Chen C."/>
            <person name="Bauer D."/>
            <person name="Andreopoulos W."/>
            <person name="Pangilinan J."/>
            <person name="LaButti K."/>
            <person name="Riley R."/>
            <person name="Lipzen A."/>
            <person name="Clum A."/>
            <person name="Drula E."/>
            <person name="Henrissat B."/>
            <person name="Kohler A."/>
            <person name="Grigoriev I.V."/>
            <person name="Martin F.M."/>
            <person name="Hacquard S."/>
        </authorList>
    </citation>
    <scope>NUCLEOTIDE SEQUENCE</scope>
    <source>
        <strain evidence="4">MPI-CAGE-AT-0147</strain>
    </source>
</reference>
<evidence type="ECO:0000313" key="4">
    <source>
        <dbReference type="EMBL" id="KAH7116451.1"/>
    </source>
</evidence>
<dbReference type="PANTHER" id="PTHR47706">
    <property type="entry name" value="NMRA-LIKE FAMILY PROTEIN"/>
    <property type="match status" value="1"/>
</dbReference>
<dbReference type="Proteomes" id="UP000738349">
    <property type="component" value="Unassembled WGS sequence"/>
</dbReference>
<evidence type="ECO:0000256" key="1">
    <source>
        <dbReference type="ARBA" id="ARBA00022857"/>
    </source>
</evidence>
<organism evidence="4 5">
    <name type="scientific">Dactylonectria macrodidyma</name>
    <dbReference type="NCBI Taxonomy" id="307937"/>
    <lineage>
        <taxon>Eukaryota</taxon>
        <taxon>Fungi</taxon>
        <taxon>Dikarya</taxon>
        <taxon>Ascomycota</taxon>
        <taxon>Pezizomycotina</taxon>
        <taxon>Sordariomycetes</taxon>
        <taxon>Hypocreomycetidae</taxon>
        <taxon>Hypocreales</taxon>
        <taxon>Nectriaceae</taxon>
        <taxon>Dactylonectria</taxon>
    </lineage>
</organism>
<evidence type="ECO:0000313" key="5">
    <source>
        <dbReference type="Proteomes" id="UP000738349"/>
    </source>
</evidence>
<dbReference type="GO" id="GO:0016491">
    <property type="term" value="F:oxidoreductase activity"/>
    <property type="evidence" value="ECO:0007669"/>
    <property type="project" value="UniProtKB-KW"/>
</dbReference>
<keyword evidence="1" id="KW-0521">NADP</keyword>
<dbReference type="SUPFAM" id="SSF51735">
    <property type="entry name" value="NAD(P)-binding Rossmann-fold domains"/>
    <property type="match status" value="1"/>
</dbReference>
<dbReference type="Pfam" id="PF05368">
    <property type="entry name" value="NmrA"/>
    <property type="match status" value="1"/>
</dbReference>
<name>A0A9P9DC10_9HYPO</name>
<dbReference type="InterPro" id="IPR008030">
    <property type="entry name" value="NmrA-like"/>
</dbReference>
<evidence type="ECO:0000259" key="3">
    <source>
        <dbReference type="Pfam" id="PF05368"/>
    </source>
</evidence>
<dbReference type="EMBL" id="JAGMUV010000029">
    <property type="protein sequence ID" value="KAH7116451.1"/>
    <property type="molecule type" value="Genomic_DNA"/>
</dbReference>
<dbReference type="InterPro" id="IPR051609">
    <property type="entry name" value="NmrA/Isoflavone_reductase-like"/>
</dbReference>
<dbReference type="Gene3D" id="3.90.25.10">
    <property type="entry name" value="UDP-galactose 4-epimerase, domain 1"/>
    <property type="match status" value="1"/>
</dbReference>
<protein>
    <recommendedName>
        <fullName evidence="3">NmrA-like domain-containing protein</fullName>
    </recommendedName>
</protein>
<feature type="non-terminal residue" evidence="4">
    <location>
        <position position="1"/>
    </location>
</feature>
<keyword evidence="5" id="KW-1185">Reference proteome</keyword>
<dbReference type="AlphaFoldDB" id="A0A9P9DC10"/>
<dbReference type="InterPro" id="IPR045312">
    <property type="entry name" value="PCBER-like"/>
</dbReference>
<dbReference type="OrthoDB" id="9984533at2759"/>
<keyword evidence="2" id="KW-0560">Oxidoreductase</keyword>
<gene>
    <name evidence="4" type="ORF">EDB81DRAFT_733996</name>
</gene>
<sequence>MATALRNVLLLGGAGTLGPSIIKALLAEGTFKVSVLSRPDSKSTFPPDIKRLTSDFTQSSLVESFKGQDAVVDLLAQSSLDDRKKLIDAAAEAGVKRFIPSEFSGNMENKVNVSILPMFAERVAVREYAKAKADASPDFSFTTVSNGPFYDWAIKNGFLGFNIETFTATIYGDGDQPSSVTTLSSVGRAIAGILSKPAETANKCLFVASFTPTQNQILATLEEVTGKKWSVNKISITDAITHGFQALGQGDMSGFMGVLMGSTYGPGNGNDFPKNVGVSNELLGL</sequence>
<accession>A0A9P9DC10</accession>
<proteinExistence type="predicted"/>